<dbReference type="Pfam" id="PF13302">
    <property type="entry name" value="Acetyltransf_3"/>
    <property type="match status" value="1"/>
</dbReference>
<evidence type="ECO:0000313" key="2">
    <source>
        <dbReference type="EMBL" id="KAJ3517004.1"/>
    </source>
</evidence>
<dbReference type="OrthoDB" id="630895at2759"/>
<gene>
    <name evidence="2" type="ORF">NLJ89_g775</name>
</gene>
<keyword evidence="3" id="KW-1185">Reference proteome</keyword>
<organism evidence="2 3">
    <name type="scientific">Agrocybe chaxingu</name>
    <dbReference type="NCBI Taxonomy" id="84603"/>
    <lineage>
        <taxon>Eukaryota</taxon>
        <taxon>Fungi</taxon>
        <taxon>Dikarya</taxon>
        <taxon>Basidiomycota</taxon>
        <taxon>Agaricomycotina</taxon>
        <taxon>Agaricomycetes</taxon>
        <taxon>Agaricomycetidae</taxon>
        <taxon>Agaricales</taxon>
        <taxon>Agaricineae</taxon>
        <taxon>Strophariaceae</taxon>
        <taxon>Agrocybe</taxon>
    </lineage>
</organism>
<name>A0A9W8N1D8_9AGAR</name>
<comment type="caution">
    <text evidence="2">The sequence shown here is derived from an EMBL/GenBank/DDBJ whole genome shotgun (WGS) entry which is preliminary data.</text>
</comment>
<dbReference type="EMBL" id="JANKHO010000034">
    <property type="protein sequence ID" value="KAJ3517004.1"/>
    <property type="molecule type" value="Genomic_DNA"/>
</dbReference>
<reference evidence="2" key="1">
    <citation type="submission" date="2022-07" db="EMBL/GenBank/DDBJ databases">
        <title>Genome Sequence of Agrocybe chaxingu.</title>
        <authorList>
            <person name="Buettner E."/>
        </authorList>
    </citation>
    <scope>NUCLEOTIDE SEQUENCE</scope>
    <source>
        <strain evidence="2">MP-N11</strain>
    </source>
</reference>
<dbReference type="InterPro" id="IPR016181">
    <property type="entry name" value="Acyl_CoA_acyltransferase"/>
</dbReference>
<dbReference type="PANTHER" id="PTHR43792:SF1">
    <property type="entry name" value="N-ACETYLTRANSFERASE DOMAIN-CONTAINING PROTEIN"/>
    <property type="match status" value="1"/>
</dbReference>
<dbReference type="PANTHER" id="PTHR43792">
    <property type="entry name" value="GNAT FAMILY, PUTATIVE (AFU_ORTHOLOGUE AFUA_3G00765)-RELATED-RELATED"/>
    <property type="match status" value="1"/>
</dbReference>
<dbReference type="PROSITE" id="PS51186">
    <property type="entry name" value="GNAT"/>
    <property type="match status" value="1"/>
</dbReference>
<sequence length="180" mass="20337">MAPTRITIQTSRLLLRGAKEGDAEAFHACFRDLETMNYWSTPPHTSIEQTITWVDSMMTGPYNGIFDFVVCVRPEESSDAEPVVIGKAGFWDGKEIGYILNRAHWGKGYASEAFEAILPRYWATEGSADIIKADVDPRNGPSLRLLKKLGFEVTGTAERTYETHLGWCDSVYLKLRRQKE</sequence>
<dbReference type="Gene3D" id="3.40.630.30">
    <property type="match status" value="1"/>
</dbReference>
<evidence type="ECO:0000259" key="1">
    <source>
        <dbReference type="PROSITE" id="PS51186"/>
    </source>
</evidence>
<protein>
    <recommendedName>
        <fullName evidence="1">N-acetyltransferase domain-containing protein</fullName>
    </recommendedName>
</protein>
<dbReference type="SUPFAM" id="SSF55729">
    <property type="entry name" value="Acyl-CoA N-acyltransferases (Nat)"/>
    <property type="match status" value="1"/>
</dbReference>
<dbReference type="InterPro" id="IPR051531">
    <property type="entry name" value="N-acetyltransferase"/>
</dbReference>
<evidence type="ECO:0000313" key="3">
    <source>
        <dbReference type="Proteomes" id="UP001148786"/>
    </source>
</evidence>
<dbReference type="GO" id="GO:0016747">
    <property type="term" value="F:acyltransferase activity, transferring groups other than amino-acyl groups"/>
    <property type="evidence" value="ECO:0007669"/>
    <property type="project" value="InterPro"/>
</dbReference>
<dbReference type="Proteomes" id="UP001148786">
    <property type="component" value="Unassembled WGS sequence"/>
</dbReference>
<feature type="domain" description="N-acetyltransferase" evidence="1">
    <location>
        <begin position="13"/>
        <end position="178"/>
    </location>
</feature>
<accession>A0A9W8N1D8</accession>
<dbReference type="AlphaFoldDB" id="A0A9W8N1D8"/>
<proteinExistence type="predicted"/>
<dbReference type="InterPro" id="IPR000182">
    <property type="entry name" value="GNAT_dom"/>
</dbReference>